<accession>A0A367INA8</accession>
<reference evidence="1 2" key="1">
    <citation type="journal article" date="2018" name="G3 (Bethesda)">
        <title>Phylogenetic and Phylogenomic Definition of Rhizopus Species.</title>
        <authorList>
            <person name="Gryganskyi A.P."/>
            <person name="Golan J."/>
            <person name="Dolatabadi S."/>
            <person name="Mondo S."/>
            <person name="Robb S."/>
            <person name="Idnurm A."/>
            <person name="Muszewska A."/>
            <person name="Steczkiewicz K."/>
            <person name="Masonjones S."/>
            <person name="Liao H.L."/>
            <person name="Gajdeczka M.T."/>
            <person name="Anike F."/>
            <person name="Vuek A."/>
            <person name="Anishchenko I.M."/>
            <person name="Voigt K."/>
            <person name="de Hoog G.S."/>
            <person name="Smith M.E."/>
            <person name="Heitman J."/>
            <person name="Vilgalys R."/>
            <person name="Stajich J.E."/>
        </authorList>
    </citation>
    <scope>NUCLEOTIDE SEQUENCE [LARGE SCALE GENOMIC DNA]</scope>
    <source>
        <strain evidence="1 2">CBS 357.93</strain>
    </source>
</reference>
<keyword evidence="2" id="KW-1185">Reference proteome</keyword>
<dbReference type="EMBL" id="PJQL01004674">
    <property type="protein sequence ID" value="RCH79155.1"/>
    <property type="molecule type" value="Genomic_DNA"/>
</dbReference>
<dbReference type="OrthoDB" id="2228647at2759"/>
<comment type="caution">
    <text evidence="1">The sequence shown here is derived from an EMBL/GenBank/DDBJ whole genome shotgun (WGS) entry which is preliminary data.</text>
</comment>
<name>A0A367INA8_RHIAZ</name>
<dbReference type="AlphaFoldDB" id="A0A367INA8"/>
<feature type="non-terminal residue" evidence="1">
    <location>
        <position position="220"/>
    </location>
</feature>
<dbReference type="InterPro" id="IPR021109">
    <property type="entry name" value="Peptidase_aspartic_dom_sf"/>
</dbReference>
<protein>
    <submittedName>
        <fullName evidence="1">Uncharacterized protein</fullName>
    </submittedName>
</protein>
<dbReference type="Gene3D" id="2.40.70.10">
    <property type="entry name" value="Acid Proteases"/>
    <property type="match status" value="1"/>
</dbReference>
<gene>
    <name evidence="1" type="ORF">CU097_002571</name>
</gene>
<dbReference type="Pfam" id="PF13975">
    <property type="entry name" value="gag-asp_proteas"/>
    <property type="match status" value="1"/>
</dbReference>
<feature type="non-terminal residue" evidence="1">
    <location>
        <position position="1"/>
    </location>
</feature>
<sequence>QTLVRFCGPLYGIIDTGANISVINQQFATEHNIKFRKIPGSLILANGNKVARMQTIDLVNVEYDNIDHIVKHKFDVIEDNIMSYENKILLGIDLLPKLSIHLMNVAVKHKGLKKELDDSIPDKAYEPNVSPAGTVQEQKAFDAAIHKYIDANKNLNKSSLCNITEAVLYLPTPPGYVANVRQYPIPYALKSKVMEVINGWLADGIIIPAKPSAWNLPMRN</sequence>
<dbReference type="CDD" id="cd00303">
    <property type="entry name" value="retropepsin_like"/>
    <property type="match status" value="1"/>
</dbReference>
<dbReference type="Proteomes" id="UP000252139">
    <property type="component" value="Unassembled WGS sequence"/>
</dbReference>
<dbReference type="STRING" id="86630.A0A367INA8"/>
<dbReference type="SUPFAM" id="SSF50630">
    <property type="entry name" value="Acid proteases"/>
    <property type="match status" value="1"/>
</dbReference>
<evidence type="ECO:0000313" key="1">
    <source>
        <dbReference type="EMBL" id="RCH79155.1"/>
    </source>
</evidence>
<organism evidence="1 2">
    <name type="scientific">Rhizopus azygosporus</name>
    <name type="common">Rhizopus microsporus var. azygosporus</name>
    <dbReference type="NCBI Taxonomy" id="86630"/>
    <lineage>
        <taxon>Eukaryota</taxon>
        <taxon>Fungi</taxon>
        <taxon>Fungi incertae sedis</taxon>
        <taxon>Mucoromycota</taxon>
        <taxon>Mucoromycotina</taxon>
        <taxon>Mucoromycetes</taxon>
        <taxon>Mucorales</taxon>
        <taxon>Mucorineae</taxon>
        <taxon>Rhizopodaceae</taxon>
        <taxon>Rhizopus</taxon>
    </lineage>
</organism>
<proteinExistence type="predicted"/>
<evidence type="ECO:0000313" key="2">
    <source>
        <dbReference type="Proteomes" id="UP000252139"/>
    </source>
</evidence>